<protein>
    <recommendedName>
        <fullName evidence="2">AAA+ ATPase domain-containing protein</fullName>
    </recommendedName>
</protein>
<dbReference type="SUPFAM" id="SSF52540">
    <property type="entry name" value="P-loop containing nucleoside triphosphate hydrolases"/>
    <property type="match status" value="1"/>
</dbReference>
<dbReference type="InterPro" id="IPR041664">
    <property type="entry name" value="AAA_16"/>
</dbReference>
<evidence type="ECO:0000259" key="2">
    <source>
        <dbReference type="SMART" id="SM00382"/>
    </source>
</evidence>
<proteinExistence type="predicted"/>
<dbReference type="Gene3D" id="3.40.50.300">
    <property type="entry name" value="P-loop containing nucleotide triphosphate hydrolases"/>
    <property type="match status" value="1"/>
</dbReference>
<evidence type="ECO:0000256" key="1">
    <source>
        <dbReference type="SAM" id="MobiDB-lite"/>
    </source>
</evidence>
<feature type="domain" description="AAA+ ATPase" evidence="2">
    <location>
        <begin position="100"/>
        <end position="267"/>
    </location>
</feature>
<dbReference type="Proteomes" id="UP000238348">
    <property type="component" value="Chromosome"/>
</dbReference>
<organism evidence="3 4">
    <name type="scientific">Sorangium cellulosum</name>
    <name type="common">Polyangium cellulosum</name>
    <dbReference type="NCBI Taxonomy" id="56"/>
    <lineage>
        <taxon>Bacteria</taxon>
        <taxon>Pseudomonadati</taxon>
        <taxon>Myxococcota</taxon>
        <taxon>Polyangia</taxon>
        <taxon>Polyangiales</taxon>
        <taxon>Polyangiaceae</taxon>
        <taxon>Sorangium</taxon>
    </lineage>
</organism>
<dbReference type="Pfam" id="PF13191">
    <property type="entry name" value="AAA_16"/>
    <property type="match status" value="1"/>
</dbReference>
<dbReference type="PANTHER" id="PTHR34301">
    <property type="entry name" value="DNA-BINDING PROTEIN-RELATED"/>
    <property type="match status" value="1"/>
</dbReference>
<feature type="region of interest" description="Disordered" evidence="1">
    <location>
        <begin position="337"/>
        <end position="357"/>
    </location>
</feature>
<evidence type="ECO:0000313" key="4">
    <source>
        <dbReference type="Proteomes" id="UP000238348"/>
    </source>
</evidence>
<feature type="compositionally biased region" description="Basic residues" evidence="1">
    <location>
        <begin position="338"/>
        <end position="349"/>
    </location>
</feature>
<name>A0A2L0FBB1_SORCE</name>
<dbReference type="CDD" id="cd00009">
    <property type="entry name" value="AAA"/>
    <property type="match status" value="1"/>
</dbReference>
<dbReference type="AlphaFoldDB" id="A0A2L0FBB1"/>
<evidence type="ECO:0000313" key="3">
    <source>
        <dbReference type="EMBL" id="AUX48811.1"/>
    </source>
</evidence>
<sequence>MLGVSWRQRQRRVFQGATSTTSAVTVPGRVASVAHSRSQFERMLPDEQEEHDPFEPQNPIDQMRRALDEAFSPTSPIDRAALFSGRKEERRDLQQAIGQRGGHAILYGEPGVGKTSLSNIIVEEFRGAKDTVAVRIGCDSSDTFSTVWRKVFSEIRFVSTRRRIGFGAEPMKRLASLADHMDSNISPNDVRVALASLEAKTVLMIDEFDRIKPEHRTLFADMIKMCSDYTIPTTMILVGVADSVDSLLSEHASVARALRQVPMPRMKANELEEIVESGLASASMSIDKTSMQQIIRLSNGLPHYTHLLAQSAGHEALDAGSNVVREMDLSKALERAVKNRQRVSRRPTPRQHEARDR</sequence>
<accession>A0A2L0FBB1</accession>
<dbReference type="InterPro" id="IPR027417">
    <property type="entry name" value="P-loop_NTPase"/>
</dbReference>
<dbReference type="InterPro" id="IPR003593">
    <property type="entry name" value="AAA+_ATPase"/>
</dbReference>
<reference evidence="3 4" key="1">
    <citation type="submission" date="2015-09" db="EMBL/GenBank/DDBJ databases">
        <title>Sorangium comparison.</title>
        <authorList>
            <person name="Zaburannyi N."/>
            <person name="Bunk B."/>
            <person name="Overmann J."/>
            <person name="Mueller R."/>
        </authorList>
    </citation>
    <scope>NUCLEOTIDE SEQUENCE [LARGE SCALE GENOMIC DNA]</scope>
    <source>
        <strain evidence="3 4">So ce26</strain>
    </source>
</reference>
<dbReference type="SMART" id="SM00382">
    <property type="entry name" value="AAA"/>
    <property type="match status" value="1"/>
</dbReference>
<dbReference type="PANTHER" id="PTHR34301:SF8">
    <property type="entry name" value="ATPASE DOMAIN-CONTAINING PROTEIN"/>
    <property type="match status" value="1"/>
</dbReference>
<dbReference type="EMBL" id="CP012673">
    <property type="protein sequence ID" value="AUX48811.1"/>
    <property type="molecule type" value="Genomic_DNA"/>
</dbReference>
<gene>
    <name evidence="3" type="ORF">SOCE26_103520</name>
</gene>